<keyword evidence="3" id="KW-0597">Phosphoprotein</keyword>
<evidence type="ECO:0000256" key="3">
    <source>
        <dbReference type="PROSITE-ProRule" id="PRU00169"/>
    </source>
</evidence>
<proteinExistence type="predicted"/>
<evidence type="ECO:0000256" key="2">
    <source>
        <dbReference type="ARBA" id="ARBA00024867"/>
    </source>
</evidence>
<dbReference type="RefSeq" id="WP_115482324.1">
    <property type="nucleotide sequence ID" value="NZ_QRCT01000034.1"/>
</dbReference>
<dbReference type="OrthoDB" id="9790669at2"/>
<gene>
    <name evidence="5" type="ORF">DWV06_11460</name>
</gene>
<name>A0A371ATV9_9FIRM</name>
<protein>
    <recommendedName>
        <fullName evidence="1">Stage 0 sporulation protein A homolog</fullName>
    </recommendedName>
</protein>
<dbReference type="InterPro" id="IPR011006">
    <property type="entry name" value="CheY-like_superfamily"/>
</dbReference>
<dbReference type="InterPro" id="IPR001789">
    <property type="entry name" value="Sig_transdc_resp-reg_receiver"/>
</dbReference>
<dbReference type="SMART" id="SM00448">
    <property type="entry name" value="REC"/>
    <property type="match status" value="1"/>
</dbReference>
<accession>A0A371ATV9</accession>
<sequence>MLLENAKVLISDDSILARKQLKDLLFDLGCTNVFEANNGQVAIDTYMSEKPNLVFLDIVMPVKDGIKVTKEIIEFDSDAKIVIVSSVGTQKHLREALEAGACEFIQKPLNLKNLKKIVESMI</sequence>
<dbReference type="PANTHER" id="PTHR43228:SF1">
    <property type="entry name" value="TWO-COMPONENT RESPONSE REGULATOR ARR22"/>
    <property type="match status" value="1"/>
</dbReference>
<evidence type="ECO:0000259" key="4">
    <source>
        <dbReference type="PROSITE" id="PS50110"/>
    </source>
</evidence>
<comment type="function">
    <text evidence="2">May play the central regulatory role in sporulation. It may be an element of the effector pathway responsible for the activation of sporulation genes in response to nutritional stress. Spo0A may act in concert with spo0H (a sigma factor) to control the expression of some genes that are critical to the sporulation process.</text>
</comment>
<dbReference type="PROSITE" id="PS50110">
    <property type="entry name" value="RESPONSE_REGULATORY"/>
    <property type="match status" value="1"/>
</dbReference>
<evidence type="ECO:0000313" key="6">
    <source>
        <dbReference type="Proteomes" id="UP000255036"/>
    </source>
</evidence>
<evidence type="ECO:0000313" key="5">
    <source>
        <dbReference type="EMBL" id="RDU22982.1"/>
    </source>
</evidence>
<dbReference type="SUPFAM" id="SSF52172">
    <property type="entry name" value="CheY-like"/>
    <property type="match status" value="1"/>
</dbReference>
<evidence type="ECO:0000256" key="1">
    <source>
        <dbReference type="ARBA" id="ARBA00018672"/>
    </source>
</evidence>
<dbReference type="InterPro" id="IPR052048">
    <property type="entry name" value="ST_Response_Regulator"/>
</dbReference>
<dbReference type="Proteomes" id="UP000255036">
    <property type="component" value="Unassembled WGS sequence"/>
</dbReference>
<dbReference type="AlphaFoldDB" id="A0A371ATV9"/>
<organism evidence="5 6">
    <name type="scientific">Anaerosacchariphilus polymeriproducens</name>
    <dbReference type="NCBI Taxonomy" id="1812858"/>
    <lineage>
        <taxon>Bacteria</taxon>
        <taxon>Bacillati</taxon>
        <taxon>Bacillota</taxon>
        <taxon>Clostridia</taxon>
        <taxon>Lachnospirales</taxon>
        <taxon>Lachnospiraceae</taxon>
        <taxon>Anaerosacchariphilus</taxon>
    </lineage>
</organism>
<keyword evidence="6" id="KW-1185">Reference proteome</keyword>
<comment type="caution">
    <text evidence="5">The sequence shown here is derived from an EMBL/GenBank/DDBJ whole genome shotgun (WGS) entry which is preliminary data.</text>
</comment>
<dbReference type="EMBL" id="QRCT01000034">
    <property type="protein sequence ID" value="RDU22982.1"/>
    <property type="molecule type" value="Genomic_DNA"/>
</dbReference>
<dbReference type="PANTHER" id="PTHR43228">
    <property type="entry name" value="TWO-COMPONENT RESPONSE REGULATOR"/>
    <property type="match status" value="1"/>
</dbReference>
<feature type="domain" description="Response regulatory" evidence="4">
    <location>
        <begin position="7"/>
        <end position="122"/>
    </location>
</feature>
<dbReference type="Pfam" id="PF00072">
    <property type="entry name" value="Response_reg"/>
    <property type="match status" value="1"/>
</dbReference>
<reference evidence="5 6" key="1">
    <citation type="submission" date="2018-07" db="EMBL/GenBank/DDBJ databases">
        <title>Anaerosacharophilus polymeroproducens gen. nov. sp. nov., an anaerobic bacterium isolated from salt field.</title>
        <authorList>
            <person name="Kim W."/>
            <person name="Yang S.-H."/>
            <person name="Oh J."/>
            <person name="Lee J.-H."/>
            <person name="Kwon K.K."/>
        </authorList>
    </citation>
    <scope>NUCLEOTIDE SEQUENCE [LARGE SCALE GENOMIC DNA]</scope>
    <source>
        <strain evidence="5 6">MCWD5</strain>
    </source>
</reference>
<feature type="modified residue" description="4-aspartylphosphate" evidence="3">
    <location>
        <position position="57"/>
    </location>
</feature>
<dbReference type="GO" id="GO:0000160">
    <property type="term" value="P:phosphorelay signal transduction system"/>
    <property type="evidence" value="ECO:0007669"/>
    <property type="project" value="InterPro"/>
</dbReference>
<dbReference type="Gene3D" id="3.40.50.2300">
    <property type="match status" value="1"/>
</dbReference>